<dbReference type="PRINTS" id="PR00107">
    <property type="entry name" value="PHOSPHOCPHPR"/>
</dbReference>
<dbReference type="InterPro" id="IPR050399">
    <property type="entry name" value="HPr"/>
</dbReference>
<dbReference type="InterPro" id="IPR035895">
    <property type="entry name" value="HPr-like_sf"/>
</dbReference>
<dbReference type="SUPFAM" id="SSF55594">
    <property type="entry name" value="HPr-like"/>
    <property type="match status" value="1"/>
</dbReference>
<gene>
    <name evidence="7" type="ORF">FHS74_004153</name>
</gene>
<dbReference type="CDD" id="cd00367">
    <property type="entry name" value="PTS-HPr_like"/>
    <property type="match status" value="1"/>
</dbReference>
<evidence type="ECO:0000259" key="6">
    <source>
        <dbReference type="PROSITE" id="PS51350"/>
    </source>
</evidence>
<dbReference type="PROSITE" id="PS00369">
    <property type="entry name" value="PTS_HPR_HIS"/>
    <property type="match status" value="1"/>
</dbReference>
<evidence type="ECO:0000256" key="5">
    <source>
        <dbReference type="SAM" id="MobiDB-lite"/>
    </source>
</evidence>
<dbReference type="GO" id="GO:0009401">
    <property type="term" value="P:phosphoenolpyruvate-dependent sugar phosphotransferase system"/>
    <property type="evidence" value="ECO:0007669"/>
    <property type="project" value="UniProtKB-KW"/>
</dbReference>
<dbReference type="Gene3D" id="3.30.1340.10">
    <property type="entry name" value="HPr-like"/>
    <property type="match status" value="1"/>
</dbReference>
<feature type="region of interest" description="Disordered" evidence="5">
    <location>
        <begin position="1"/>
        <end position="20"/>
    </location>
</feature>
<organism evidence="7 8">
    <name type="scientific">Nitrospirillum iridis</name>
    <dbReference type="NCBI Taxonomy" id="765888"/>
    <lineage>
        <taxon>Bacteria</taxon>
        <taxon>Pseudomonadati</taxon>
        <taxon>Pseudomonadota</taxon>
        <taxon>Alphaproteobacteria</taxon>
        <taxon>Rhodospirillales</taxon>
        <taxon>Azospirillaceae</taxon>
        <taxon>Nitrospirillum</taxon>
    </lineage>
</organism>
<dbReference type="RefSeq" id="WP_246463257.1">
    <property type="nucleotide sequence ID" value="NZ_JACIIZ010000012.1"/>
</dbReference>
<evidence type="ECO:0000256" key="3">
    <source>
        <dbReference type="ARBA" id="ARBA00022490"/>
    </source>
</evidence>
<evidence type="ECO:0000256" key="2">
    <source>
        <dbReference type="ARBA" id="ARBA00010736"/>
    </source>
</evidence>
<evidence type="ECO:0000256" key="1">
    <source>
        <dbReference type="ARBA" id="ARBA00004496"/>
    </source>
</evidence>
<dbReference type="AlphaFoldDB" id="A0A7X0B3J1"/>
<dbReference type="PROSITE" id="PS51350">
    <property type="entry name" value="PTS_HPR_DOM"/>
    <property type="match status" value="1"/>
</dbReference>
<protein>
    <submittedName>
        <fullName evidence="7">Phosphocarrier protein</fullName>
    </submittedName>
</protein>
<keyword evidence="8" id="KW-1185">Reference proteome</keyword>
<dbReference type="Proteomes" id="UP000539175">
    <property type="component" value="Unassembled WGS sequence"/>
</dbReference>
<comment type="similarity">
    <text evidence="2">Belongs to the HPr family.</text>
</comment>
<dbReference type="EMBL" id="JACIIZ010000012">
    <property type="protein sequence ID" value="MBB6253584.1"/>
    <property type="molecule type" value="Genomic_DNA"/>
</dbReference>
<comment type="caution">
    <text evidence="7">The sequence shown here is derived from an EMBL/GenBank/DDBJ whole genome shotgun (WGS) entry which is preliminary data.</text>
</comment>
<reference evidence="7 8" key="1">
    <citation type="submission" date="2020-08" db="EMBL/GenBank/DDBJ databases">
        <title>Genomic Encyclopedia of Type Strains, Phase IV (KMG-IV): sequencing the most valuable type-strain genomes for metagenomic binning, comparative biology and taxonomic classification.</title>
        <authorList>
            <person name="Goeker M."/>
        </authorList>
    </citation>
    <scope>NUCLEOTIDE SEQUENCE [LARGE SCALE GENOMIC DNA]</scope>
    <source>
        <strain evidence="7 8">DSM 22198</strain>
    </source>
</reference>
<dbReference type="PANTHER" id="PTHR33705:SF2">
    <property type="entry name" value="PHOSPHOCARRIER PROTEIN NPR"/>
    <property type="match status" value="1"/>
</dbReference>
<dbReference type="InterPro" id="IPR001020">
    <property type="entry name" value="PTS_HPr_His_P_site"/>
</dbReference>
<keyword evidence="4" id="KW-0598">Phosphotransferase system</keyword>
<dbReference type="Pfam" id="PF00381">
    <property type="entry name" value="PTS-HPr"/>
    <property type="match status" value="1"/>
</dbReference>
<dbReference type="NCBIfam" id="TIGR01003">
    <property type="entry name" value="PTS_HPr_family"/>
    <property type="match status" value="1"/>
</dbReference>
<evidence type="ECO:0000313" key="7">
    <source>
        <dbReference type="EMBL" id="MBB6253584.1"/>
    </source>
</evidence>
<evidence type="ECO:0000313" key="8">
    <source>
        <dbReference type="Proteomes" id="UP000539175"/>
    </source>
</evidence>
<proteinExistence type="inferred from homology"/>
<dbReference type="PANTHER" id="PTHR33705">
    <property type="entry name" value="PHOSPHOCARRIER PROTEIN HPR"/>
    <property type="match status" value="1"/>
</dbReference>
<dbReference type="InterPro" id="IPR000032">
    <property type="entry name" value="HPr-like"/>
</dbReference>
<name>A0A7X0B3J1_9PROT</name>
<feature type="domain" description="HPr" evidence="6">
    <location>
        <begin position="17"/>
        <end position="104"/>
    </location>
</feature>
<evidence type="ECO:0000256" key="4">
    <source>
        <dbReference type="ARBA" id="ARBA00022683"/>
    </source>
</evidence>
<sequence>MTGEGEGADGRDMGAFGPPRTALIQNRRGLHARAAAKFVKLAAEFDAEVEVERGDTQVNGQSIMGLMMLAAAIGTSITLRAKGPQGEQALDALVALVDRKFDED</sequence>
<comment type="subcellular location">
    <subcellularLocation>
        <location evidence="1">Cytoplasm</location>
    </subcellularLocation>
</comment>
<keyword evidence="3" id="KW-0963">Cytoplasm</keyword>
<accession>A0A7X0B3J1</accession>
<dbReference type="GO" id="GO:0005737">
    <property type="term" value="C:cytoplasm"/>
    <property type="evidence" value="ECO:0007669"/>
    <property type="project" value="UniProtKB-SubCell"/>
</dbReference>